<feature type="domain" description="Alpha/beta hydrolase fold-3" evidence="2">
    <location>
        <begin position="80"/>
        <end position="289"/>
    </location>
</feature>
<dbReference type="SUPFAM" id="SSF53474">
    <property type="entry name" value="alpha/beta-Hydrolases"/>
    <property type="match status" value="1"/>
</dbReference>
<sequence>MTSRHLVHPDLRFVVEQFPAVDLSDERLGVLRGAIGDLDVGEPSAQVRTTERSATAPGAQRVRVLVSRPAGAAEHDLPVLVWLHGGGYVLGTPEMNQPLADELVTELGCVVVSVDYRLAPETPHPGPVEDCCTALRWVRANAAELGVDEARILVGGESAGGGLAAAAALLARDRDEVGLRAQLLVYPMLDDRTCVDPDPNPYAGEFVWTRAQNRYGWQALLGHEPGLPSVSRYAAAARAEDLAGAPPAFLAVGALDLFVDENIGYAHRLLRAGVPTELHVQPGAVHGYFSAAGTAPGDWLRGRVFEYLAAAMRA</sequence>
<dbReference type="Proteomes" id="UP000598360">
    <property type="component" value="Unassembled WGS sequence"/>
</dbReference>
<organism evidence="3 4">
    <name type="scientific">Saccharopolyspora montiporae</name>
    <dbReference type="NCBI Taxonomy" id="2781240"/>
    <lineage>
        <taxon>Bacteria</taxon>
        <taxon>Bacillati</taxon>
        <taxon>Actinomycetota</taxon>
        <taxon>Actinomycetes</taxon>
        <taxon>Pseudonocardiales</taxon>
        <taxon>Pseudonocardiaceae</taxon>
        <taxon>Saccharopolyspora</taxon>
    </lineage>
</organism>
<proteinExistence type="predicted"/>
<dbReference type="InterPro" id="IPR013094">
    <property type="entry name" value="AB_hydrolase_3"/>
</dbReference>
<evidence type="ECO:0000256" key="1">
    <source>
        <dbReference type="ARBA" id="ARBA00022801"/>
    </source>
</evidence>
<dbReference type="AlphaFoldDB" id="A0A929BAS8"/>
<accession>A0A929BAS8</accession>
<dbReference type="PANTHER" id="PTHR48081">
    <property type="entry name" value="AB HYDROLASE SUPERFAMILY PROTEIN C4A8.06C"/>
    <property type="match status" value="1"/>
</dbReference>
<dbReference type="EMBL" id="JADEYC010000019">
    <property type="protein sequence ID" value="MBE9375345.1"/>
    <property type="molecule type" value="Genomic_DNA"/>
</dbReference>
<name>A0A929BAS8_9PSEU</name>
<evidence type="ECO:0000259" key="2">
    <source>
        <dbReference type="Pfam" id="PF07859"/>
    </source>
</evidence>
<evidence type="ECO:0000313" key="4">
    <source>
        <dbReference type="Proteomes" id="UP000598360"/>
    </source>
</evidence>
<reference evidence="3" key="1">
    <citation type="submission" date="2020-10" db="EMBL/GenBank/DDBJ databases">
        <title>Diversity and distribution of actinomycetes associated with coral in the coast of Hainan.</title>
        <authorList>
            <person name="Li F."/>
        </authorList>
    </citation>
    <scope>NUCLEOTIDE SEQUENCE</scope>
    <source>
        <strain evidence="3">HNM0983</strain>
    </source>
</reference>
<gene>
    <name evidence="3" type="ORF">IQ251_12905</name>
</gene>
<dbReference type="Gene3D" id="3.40.50.1820">
    <property type="entry name" value="alpha/beta hydrolase"/>
    <property type="match status" value="1"/>
</dbReference>
<protein>
    <submittedName>
        <fullName evidence="3">Alpha/beta hydrolase</fullName>
    </submittedName>
</protein>
<keyword evidence="4" id="KW-1185">Reference proteome</keyword>
<dbReference type="PANTHER" id="PTHR48081:SF8">
    <property type="entry name" value="ALPHA_BETA HYDROLASE FOLD-3 DOMAIN-CONTAINING PROTEIN-RELATED"/>
    <property type="match status" value="1"/>
</dbReference>
<keyword evidence="1 3" id="KW-0378">Hydrolase</keyword>
<dbReference type="Pfam" id="PF07859">
    <property type="entry name" value="Abhydrolase_3"/>
    <property type="match status" value="1"/>
</dbReference>
<dbReference type="InterPro" id="IPR029058">
    <property type="entry name" value="AB_hydrolase_fold"/>
</dbReference>
<dbReference type="InterPro" id="IPR050300">
    <property type="entry name" value="GDXG_lipolytic_enzyme"/>
</dbReference>
<dbReference type="RefSeq" id="WP_193928774.1">
    <property type="nucleotide sequence ID" value="NZ_JADEYC010000019.1"/>
</dbReference>
<comment type="caution">
    <text evidence="3">The sequence shown here is derived from an EMBL/GenBank/DDBJ whole genome shotgun (WGS) entry which is preliminary data.</text>
</comment>
<dbReference type="GO" id="GO:0016787">
    <property type="term" value="F:hydrolase activity"/>
    <property type="evidence" value="ECO:0007669"/>
    <property type="project" value="UniProtKB-KW"/>
</dbReference>
<evidence type="ECO:0000313" key="3">
    <source>
        <dbReference type="EMBL" id="MBE9375345.1"/>
    </source>
</evidence>